<dbReference type="RefSeq" id="WP_114673539.1">
    <property type="nucleotide sequence ID" value="NZ_CP031163.1"/>
</dbReference>
<reference evidence="2 3" key="1">
    <citation type="submission" date="2018-07" db="EMBL/GenBank/DDBJ databases">
        <title>Complete Genome and Methylome Analysis of Deinococcus wulumuqiensis NEB 479.</title>
        <authorList>
            <person name="Fomenkov A."/>
            <person name="Luyten Y."/>
            <person name="Vincze T."/>
            <person name="Anton B.P."/>
            <person name="Clark T."/>
            <person name="Roberts R.J."/>
            <person name="Morgan R.D."/>
        </authorList>
    </citation>
    <scope>NUCLEOTIDE SEQUENCE [LARGE SCALE GENOMIC DNA]</scope>
    <source>
        <strain evidence="2 3">NEB 479</strain>
        <plasmid evidence="3">Plasmid pdrdi</plasmid>
    </source>
</reference>
<sequence>MIYETPEALAAALELSGADPDGAIKSQLTSIGEMVNSYGSWEAAVADYNTMSYSDQSSFVDRYNTTQPEFSTSPSIDKTYNGGMVTQDGLLSWFSPYPDLTSDKFACAKRFSLSLRIRTHWVGQHQNSIDYVGRPNNGIALIPPFSAEARDTKCQSWVGNLGNNEMGIVRTSSNRDVTYDGGHLTPTSIGGWKRRINLVPQNTQLNQDALSQLDAVMAKCVSFLPRTFIFQTRAFYPNSTTNIPSSFITTIAFPRNSKRYTVRHLEFKNEHPYKYYPAGTFTYSPYATTAKQMIEDTVGWLKRAGCV</sequence>
<dbReference type="InterPro" id="IPR044927">
    <property type="entry name" value="Endonuclea_NS_2"/>
</dbReference>
<gene>
    <name evidence="2" type="ORF">DVJ83_17400</name>
</gene>
<dbReference type="Proteomes" id="UP000253744">
    <property type="component" value="Plasmid pDrdI"/>
</dbReference>
<geneLocation type="plasmid" evidence="3">
    <name>pdrdi</name>
</geneLocation>
<name>A0A345IMG8_9DEIO</name>
<feature type="domain" description="Type VII secretion system protein EssD-like" evidence="1">
    <location>
        <begin position="124"/>
        <end position="250"/>
    </location>
</feature>
<evidence type="ECO:0000259" key="1">
    <source>
        <dbReference type="Pfam" id="PF13930"/>
    </source>
</evidence>
<evidence type="ECO:0000313" key="2">
    <source>
        <dbReference type="EMBL" id="AXH00891.1"/>
    </source>
</evidence>
<dbReference type="AlphaFoldDB" id="A0A345IMG8"/>
<protein>
    <recommendedName>
        <fullName evidence="1">Type VII secretion system protein EssD-like domain-containing protein</fullName>
    </recommendedName>
</protein>
<dbReference type="Pfam" id="PF13930">
    <property type="entry name" value="Endonuclea_NS_2"/>
    <property type="match status" value="1"/>
</dbReference>
<accession>A0A345IMG8</accession>
<keyword evidence="2" id="KW-0614">Plasmid</keyword>
<dbReference type="EMBL" id="CP031163">
    <property type="protein sequence ID" value="AXH00891.1"/>
    <property type="molecule type" value="Genomic_DNA"/>
</dbReference>
<proteinExistence type="predicted"/>
<dbReference type="KEGG" id="dwu:DVJ83_17400"/>
<evidence type="ECO:0000313" key="3">
    <source>
        <dbReference type="Proteomes" id="UP000253744"/>
    </source>
</evidence>
<organism evidence="2 3">
    <name type="scientific">Deinococcus wulumuqiensis</name>
    <dbReference type="NCBI Taxonomy" id="980427"/>
    <lineage>
        <taxon>Bacteria</taxon>
        <taxon>Thermotogati</taxon>
        <taxon>Deinococcota</taxon>
        <taxon>Deinococci</taxon>
        <taxon>Deinococcales</taxon>
        <taxon>Deinococcaceae</taxon>
        <taxon>Deinococcus</taxon>
    </lineage>
</organism>